<keyword evidence="3" id="KW-1185">Reference proteome</keyword>
<accession>A0A6H1UHY3</accession>
<protein>
    <submittedName>
        <fullName evidence="2">General secretion pathway protein GspB</fullName>
    </submittedName>
</protein>
<name>A0A6H1UHY3_9GAMM</name>
<evidence type="ECO:0000313" key="2">
    <source>
        <dbReference type="EMBL" id="QIZ77923.1"/>
    </source>
</evidence>
<feature type="signal peptide" evidence="1">
    <location>
        <begin position="1"/>
        <end position="18"/>
    </location>
</feature>
<sequence>MLDIIKVMMLMLALPAAANSIDPTEPPSWSIPVVKQQQAKGELESIVIQGKQRLVIIGGKSYREGDRWGQQRIRTIHRDQVVLSDGSKLSLFPQISEMSQEH</sequence>
<dbReference type="KEGG" id="fes:HER31_14085"/>
<dbReference type="EMBL" id="CP051180">
    <property type="protein sequence ID" value="QIZ77923.1"/>
    <property type="molecule type" value="Genomic_DNA"/>
</dbReference>
<gene>
    <name evidence="2" type="ORF">HER31_14085</name>
</gene>
<reference evidence="2 3" key="1">
    <citation type="submission" date="2020-04" db="EMBL/GenBank/DDBJ databases">
        <title>Ferrimonas sp. S7 isolated from sea water.</title>
        <authorList>
            <person name="Bae S.S."/>
            <person name="Baek K."/>
        </authorList>
    </citation>
    <scope>NUCLEOTIDE SEQUENCE [LARGE SCALE GENOMIC DNA]</scope>
    <source>
        <strain evidence="2 3">S7</strain>
    </source>
</reference>
<evidence type="ECO:0000256" key="1">
    <source>
        <dbReference type="SAM" id="SignalP"/>
    </source>
</evidence>
<dbReference type="Proteomes" id="UP000501602">
    <property type="component" value="Chromosome"/>
</dbReference>
<organism evidence="2 3">
    <name type="scientific">Ferrimonas lipolytica</name>
    <dbReference type="NCBI Taxonomy" id="2724191"/>
    <lineage>
        <taxon>Bacteria</taxon>
        <taxon>Pseudomonadati</taxon>
        <taxon>Pseudomonadota</taxon>
        <taxon>Gammaproteobacteria</taxon>
        <taxon>Alteromonadales</taxon>
        <taxon>Ferrimonadaceae</taxon>
        <taxon>Ferrimonas</taxon>
    </lineage>
</organism>
<proteinExistence type="predicted"/>
<feature type="chain" id="PRO_5026290446" evidence="1">
    <location>
        <begin position="19"/>
        <end position="102"/>
    </location>
</feature>
<evidence type="ECO:0000313" key="3">
    <source>
        <dbReference type="Proteomes" id="UP000501602"/>
    </source>
</evidence>
<dbReference type="RefSeq" id="WP_168661382.1">
    <property type="nucleotide sequence ID" value="NZ_CP051180.1"/>
</dbReference>
<dbReference type="AlphaFoldDB" id="A0A6H1UHY3"/>
<keyword evidence="1" id="KW-0732">Signal</keyword>